<comment type="caution">
    <text evidence="1">The sequence shown here is derived from an EMBL/GenBank/DDBJ whole genome shotgun (WGS) entry which is preliminary data.</text>
</comment>
<keyword evidence="2" id="KW-1185">Reference proteome</keyword>
<organism evidence="1 2">
    <name type="scientific">Ixodes persulcatus</name>
    <name type="common">Taiga tick</name>
    <dbReference type="NCBI Taxonomy" id="34615"/>
    <lineage>
        <taxon>Eukaryota</taxon>
        <taxon>Metazoa</taxon>
        <taxon>Ecdysozoa</taxon>
        <taxon>Arthropoda</taxon>
        <taxon>Chelicerata</taxon>
        <taxon>Arachnida</taxon>
        <taxon>Acari</taxon>
        <taxon>Parasitiformes</taxon>
        <taxon>Ixodida</taxon>
        <taxon>Ixodoidea</taxon>
        <taxon>Ixodidae</taxon>
        <taxon>Ixodinae</taxon>
        <taxon>Ixodes</taxon>
    </lineage>
</organism>
<evidence type="ECO:0000313" key="1">
    <source>
        <dbReference type="EMBL" id="KAG0440688.1"/>
    </source>
</evidence>
<gene>
    <name evidence="1" type="ORF">HPB47_016215</name>
</gene>
<reference evidence="1 2" key="1">
    <citation type="journal article" date="2020" name="Cell">
        <title>Large-Scale Comparative Analyses of Tick Genomes Elucidate Their Genetic Diversity and Vector Capacities.</title>
        <authorList>
            <consortium name="Tick Genome and Microbiome Consortium (TIGMIC)"/>
            <person name="Jia N."/>
            <person name="Wang J."/>
            <person name="Shi W."/>
            <person name="Du L."/>
            <person name="Sun Y."/>
            <person name="Zhan W."/>
            <person name="Jiang J.F."/>
            <person name="Wang Q."/>
            <person name="Zhang B."/>
            <person name="Ji P."/>
            <person name="Bell-Sakyi L."/>
            <person name="Cui X.M."/>
            <person name="Yuan T.T."/>
            <person name="Jiang B.G."/>
            <person name="Yang W.F."/>
            <person name="Lam T.T."/>
            <person name="Chang Q.C."/>
            <person name="Ding S.J."/>
            <person name="Wang X.J."/>
            <person name="Zhu J.G."/>
            <person name="Ruan X.D."/>
            <person name="Zhao L."/>
            <person name="Wei J.T."/>
            <person name="Ye R.Z."/>
            <person name="Que T.C."/>
            <person name="Du C.H."/>
            <person name="Zhou Y.H."/>
            <person name="Cheng J.X."/>
            <person name="Dai P.F."/>
            <person name="Guo W.B."/>
            <person name="Han X.H."/>
            <person name="Huang E.J."/>
            <person name="Li L.F."/>
            <person name="Wei W."/>
            <person name="Gao Y.C."/>
            <person name="Liu J.Z."/>
            <person name="Shao H.Z."/>
            <person name="Wang X."/>
            <person name="Wang C.C."/>
            <person name="Yang T.C."/>
            <person name="Huo Q.B."/>
            <person name="Li W."/>
            <person name="Chen H.Y."/>
            <person name="Chen S.E."/>
            <person name="Zhou L.G."/>
            <person name="Ni X.B."/>
            <person name="Tian J.H."/>
            <person name="Sheng Y."/>
            <person name="Liu T."/>
            <person name="Pan Y.S."/>
            <person name="Xia L.Y."/>
            <person name="Li J."/>
            <person name="Zhao F."/>
            <person name="Cao W.C."/>
        </authorList>
    </citation>
    <scope>NUCLEOTIDE SEQUENCE [LARGE SCALE GENOMIC DNA]</scope>
    <source>
        <strain evidence="1">Iper-2018</strain>
    </source>
</reference>
<dbReference type="EMBL" id="JABSTQ010004906">
    <property type="protein sequence ID" value="KAG0440688.1"/>
    <property type="molecule type" value="Genomic_DNA"/>
</dbReference>
<evidence type="ECO:0000313" key="2">
    <source>
        <dbReference type="Proteomes" id="UP000805193"/>
    </source>
</evidence>
<accession>A0AC60QRF1</accession>
<proteinExistence type="predicted"/>
<protein>
    <submittedName>
        <fullName evidence="1">Uncharacterized protein</fullName>
    </submittedName>
</protein>
<dbReference type="Proteomes" id="UP000805193">
    <property type="component" value="Unassembled WGS sequence"/>
</dbReference>
<name>A0AC60QRF1_IXOPE</name>
<sequence>MSANSVRGQEDGTNKAESPERIASAQGTPAESRCSFRGKCGIDEDTEKERPCLYTGEGQPMQEEGLSILREMCPHLIEGQAEPKFCCDYPQVVTMKAELEQPLGLGMGKCPTCYSNFVRIFCGFCDPNHADYIAINRTEPSDEQEGKETVMAVDYAVSEEFAHGAFNSCAHVQSVVTDNTVMQFMCGSKGKDCTAADWLTFLGSTSDENGFAPLKFNYIITGERSIMASGVSLKPFNPGHHRCSEPFGASKQRCSCSDCPEVCVALEPPLLPPDTMPFTIGRYDGMLVVSMLLFVLLSAGVLGVFFLKSNRRRSSFRGVLKCGAFSSVTSVSGSSESSVSDTSGNNNDIIRMPLHRPTKPARSVLLAAVDLGSLEEVEPLRSKRSISSNGFTNASAVDSPTPSPPGSPISLRPPPLSGDAVNNGSVANGSAVKPPAEEPHVRTLSSFGATMEQLLQAGFHRWGLFVARNPLLVLIAALAVSALLSLGLLKFTVTTNPVDLWVSHSSLARKHMNYFNSHFGPFYRVEQIILRPKNQQFFVLETDGVNRTFGPAFEKNFMLEALRLQLAVEAVVGRLHLDGTPIHELEEEGLDPKDVKNVTIQDVCLSPLSPLNRHCSVQSIFAYYQDDPSKLNLTDKSDPLSYLKHFEHCSKTPSDINCFAKYGGPIDDISLVLGGFNGSDFHLASALVITIPVNNFNDVEKKYPALAWEKEFVKLMKNYNNTEVMTVAFMAERSIEDELERGSHSDVVTVGISYVIMFAYIAIALGDINSCSRLLIDSKISLGLVGVIIVLLSVVASLGIFSFFGVSATLIIVEVIPFLVLAVGVDNIFILVQQFQRDVRREGETTVEQVGRLVGEVAPSMMLSSVSMSACFFIGALTETPAVRIFALYAGVALLINFFLQMTCFLSLFTLDTLRQEDGRLDLCFCIRASKKSRPSQNTSLLYKFFKKVYAPFLLNNSVRVVVMITFIGWLCSSLAVIGKIEVGLDQELAMPQDSYLQQYFDYLKKYLQVGPPVYFMVTEGYDYSKVENQAKLCIQEQVCDQDSVGAKLKQLTLLSNRTYVTRLRSYWLDQYILYMRSSGCCYEGKNSSDFCYSQYGDGGGTCKSCHVSREKPFVGEEFSHYLSWFLKDVPGAKCSSAGRAEHGGSIDHVNGTIKSAYFSAYHPVLKTSKDFYTALEWARLISHNLTQDIQAIQPGVQVIPYSLVHVFYEQYLTMWPDTFKNLALSLGAIFVVTFVLLGLDFVSAAVVTFTITMIIVNLMGLMYWWDISLNAVSLVNLVVGVGISVEFCSHLVRVFALSGAPSRVKRAQDALTKMGSSILSGITLTDCGILVLAFAKSQIFQVFYFRMYLGIIAFGTLHSLIFLPVFLSILGPPVNKDKLIEHIQLQEMATVTTAVVRSKADTYTRKDVSA</sequence>